<feature type="chain" id="PRO_5007587998" evidence="1">
    <location>
        <begin position="24"/>
        <end position="74"/>
    </location>
</feature>
<dbReference type="Proteomes" id="UP000075243">
    <property type="component" value="Unassembled WGS sequence"/>
</dbReference>
<name>A0A151RMD3_CAJCA</name>
<proteinExistence type="predicted"/>
<dbReference type="EMBL" id="KQ483659">
    <property type="protein sequence ID" value="KYP43635.1"/>
    <property type="molecule type" value="Genomic_DNA"/>
</dbReference>
<evidence type="ECO:0000313" key="3">
    <source>
        <dbReference type="Proteomes" id="UP000075243"/>
    </source>
</evidence>
<gene>
    <name evidence="2" type="ORF">KK1_034915</name>
</gene>
<keyword evidence="3" id="KW-1185">Reference proteome</keyword>
<reference evidence="2" key="1">
    <citation type="journal article" date="2012" name="Nat. Biotechnol.">
        <title>Draft genome sequence of pigeonpea (Cajanus cajan), an orphan legume crop of resource-poor farmers.</title>
        <authorList>
            <person name="Varshney R.K."/>
            <person name="Chen W."/>
            <person name="Li Y."/>
            <person name="Bharti A.K."/>
            <person name="Saxena R.K."/>
            <person name="Schlueter J.A."/>
            <person name="Donoghue M.T."/>
            <person name="Azam S."/>
            <person name="Fan G."/>
            <person name="Whaley A.M."/>
            <person name="Farmer A.D."/>
            <person name="Sheridan J."/>
            <person name="Iwata A."/>
            <person name="Tuteja R."/>
            <person name="Penmetsa R.V."/>
            <person name="Wu W."/>
            <person name="Upadhyaya H.D."/>
            <person name="Yang S.P."/>
            <person name="Shah T."/>
            <person name="Saxena K.B."/>
            <person name="Michael T."/>
            <person name="McCombie W.R."/>
            <person name="Yang B."/>
            <person name="Zhang G."/>
            <person name="Yang H."/>
            <person name="Wang J."/>
            <person name="Spillane C."/>
            <person name="Cook D.R."/>
            <person name="May G.D."/>
            <person name="Xu X."/>
            <person name="Jackson S.A."/>
        </authorList>
    </citation>
    <scope>NUCLEOTIDE SEQUENCE [LARGE SCALE GENOMIC DNA]</scope>
</reference>
<accession>A0A151RMD3</accession>
<evidence type="ECO:0000256" key="1">
    <source>
        <dbReference type="SAM" id="SignalP"/>
    </source>
</evidence>
<organism evidence="2 3">
    <name type="scientific">Cajanus cajan</name>
    <name type="common">Pigeon pea</name>
    <name type="synonym">Cajanus indicus</name>
    <dbReference type="NCBI Taxonomy" id="3821"/>
    <lineage>
        <taxon>Eukaryota</taxon>
        <taxon>Viridiplantae</taxon>
        <taxon>Streptophyta</taxon>
        <taxon>Embryophyta</taxon>
        <taxon>Tracheophyta</taxon>
        <taxon>Spermatophyta</taxon>
        <taxon>Magnoliopsida</taxon>
        <taxon>eudicotyledons</taxon>
        <taxon>Gunneridae</taxon>
        <taxon>Pentapetalae</taxon>
        <taxon>rosids</taxon>
        <taxon>fabids</taxon>
        <taxon>Fabales</taxon>
        <taxon>Fabaceae</taxon>
        <taxon>Papilionoideae</taxon>
        <taxon>50 kb inversion clade</taxon>
        <taxon>NPAAA clade</taxon>
        <taxon>indigoferoid/millettioid clade</taxon>
        <taxon>Phaseoleae</taxon>
        <taxon>Cajanus</taxon>
    </lineage>
</organism>
<evidence type="ECO:0000313" key="2">
    <source>
        <dbReference type="EMBL" id="KYP43635.1"/>
    </source>
</evidence>
<dbReference type="Gramene" id="C.cajan_32775.t">
    <property type="protein sequence ID" value="C.cajan_32775.t.cds1"/>
    <property type="gene ID" value="C.cajan_32775"/>
</dbReference>
<dbReference type="OMA" id="KNPFKQV"/>
<feature type="signal peptide" evidence="1">
    <location>
        <begin position="1"/>
        <end position="23"/>
    </location>
</feature>
<sequence>MKAWSLVLAALALTLLLLSSTEARIEVYSLPFRVSSSSHQALKDLRAHRKVPSKQVDSCFRAIPPSKSNPTQNK</sequence>
<keyword evidence="1" id="KW-0732">Signal</keyword>
<protein>
    <submittedName>
        <fullName evidence="2">Uncharacterized protein</fullName>
    </submittedName>
</protein>
<dbReference type="AlphaFoldDB" id="A0A151RMD3"/>